<evidence type="ECO:0000313" key="2">
    <source>
        <dbReference type="EMBL" id="SMF97876.1"/>
    </source>
</evidence>
<evidence type="ECO:0000259" key="1">
    <source>
        <dbReference type="Pfam" id="PF12760"/>
    </source>
</evidence>
<dbReference type="AlphaFoldDB" id="A0A1Y6D5J5"/>
<gene>
    <name evidence="2" type="ORF">SAMN02949497_4859</name>
</gene>
<dbReference type="EMBL" id="FXAM01000006">
    <property type="protein sequence ID" value="SMF97876.1"/>
    <property type="molecule type" value="Genomic_DNA"/>
</dbReference>
<proteinExistence type="predicted"/>
<dbReference type="Proteomes" id="UP000192923">
    <property type="component" value="Unassembled WGS sequence"/>
</dbReference>
<accession>A0A1Y6D5J5</accession>
<organism evidence="2 3">
    <name type="scientific">Methylomagnum ishizawai</name>
    <dbReference type="NCBI Taxonomy" id="1760988"/>
    <lineage>
        <taxon>Bacteria</taxon>
        <taxon>Pseudomonadati</taxon>
        <taxon>Pseudomonadota</taxon>
        <taxon>Gammaproteobacteria</taxon>
        <taxon>Methylococcales</taxon>
        <taxon>Methylococcaceae</taxon>
        <taxon>Methylomagnum</taxon>
    </lineage>
</organism>
<sequence>MAMNRIQFQPGLSLPAFLEQFGSEAQCEAALEKARWPEGFRCPRCGQAEHSVLHVGVHKTCQCRDC</sequence>
<feature type="domain" description="Transposase zinc-ribbon" evidence="1">
    <location>
        <begin position="22"/>
        <end position="66"/>
    </location>
</feature>
<dbReference type="Pfam" id="PF12760">
    <property type="entry name" value="Zn_ribbon_IS1595"/>
    <property type="match status" value="1"/>
</dbReference>
<keyword evidence="3" id="KW-1185">Reference proteome</keyword>
<name>A0A1Y6D5J5_9GAMM</name>
<evidence type="ECO:0000313" key="3">
    <source>
        <dbReference type="Proteomes" id="UP000192923"/>
    </source>
</evidence>
<dbReference type="STRING" id="1760988.SAMN02949497_4859"/>
<protein>
    <submittedName>
        <fullName evidence="2">Transposase zinc-ribbon domain-containing protein</fullName>
    </submittedName>
</protein>
<dbReference type="InterPro" id="IPR024442">
    <property type="entry name" value="Transposase_Zn_ribbon"/>
</dbReference>
<reference evidence="2 3" key="1">
    <citation type="submission" date="2016-12" db="EMBL/GenBank/DDBJ databases">
        <authorList>
            <person name="Song W.-J."/>
            <person name="Kurnit D.M."/>
        </authorList>
    </citation>
    <scope>NUCLEOTIDE SEQUENCE [LARGE SCALE GENOMIC DNA]</scope>
    <source>
        <strain evidence="2 3">175</strain>
    </source>
</reference>